<evidence type="ECO:0000256" key="1">
    <source>
        <dbReference type="ARBA" id="ARBA00004370"/>
    </source>
</evidence>
<dbReference type="PANTHER" id="PTHR31234:SF55">
    <property type="entry name" value="LATE EMBRYOGENESIS ABUNDANT (LEA) HYDROXYPROLINE-RICH GLYCOPROTEIN FAMILY"/>
    <property type="match status" value="1"/>
</dbReference>
<dbReference type="AlphaFoldDB" id="A0A9K3DMP6"/>
<dbReference type="PANTHER" id="PTHR31234">
    <property type="entry name" value="LATE EMBRYOGENESIS ABUNDANT (LEA) HYDROXYPROLINE-RICH GLYCOPROTEIN FAMILY"/>
    <property type="match status" value="1"/>
</dbReference>
<protein>
    <submittedName>
        <fullName evidence="4">Uncharacterized protein</fullName>
    </submittedName>
</protein>
<reference evidence="4" key="2">
    <citation type="submission" date="2020-06" db="EMBL/GenBank/DDBJ databases">
        <title>Helianthus annuus Genome sequencing and assembly Release 2.</title>
        <authorList>
            <person name="Gouzy J."/>
            <person name="Langlade N."/>
            <person name="Munos S."/>
        </authorList>
    </citation>
    <scope>NUCLEOTIDE SEQUENCE</scope>
    <source>
        <tissue evidence="4">Leaves</tissue>
    </source>
</reference>
<sequence length="151" mass="17047">MVDQSRPDTGYPTTTTTGHATATAYPYVTPLPQNPYFHITNNPYYNPYAPPPRATTFDHRFFAFLIGIILITGVIIFIMWLVIRPQIPQFLIETLTLTNFNVSSNSLVSGNWDAWFVATNPNSKIVLYYDEIEPEVPTPSAPTPHLSLICR</sequence>
<keyword evidence="3" id="KW-0812">Transmembrane</keyword>
<evidence type="ECO:0000313" key="5">
    <source>
        <dbReference type="Proteomes" id="UP000215914"/>
    </source>
</evidence>
<keyword evidence="2 3" id="KW-0472">Membrane</keyword>
<dbReference type="InterPro" id="IPR044839">
    <property type="entry name" value="NDR1-like"/>
</dbReference>
<feature type="transmembrane region" description="Helical" evidence="3">
    <location>
        <begin position="61"/>
        <end position="83"/>
    </location>
</feature>
<dbReference type="GO" id="GO:0016020">
    <property type="term" value="C:membrane"/>
    <property type="evidence" value="ECO:0007669"/>
    <property type="project" value="UniProtKB-SubCell"/>
</dbReference>
<evidence type="ECO:0000256" key="3">
    <source>
        <dbReference type="SAM" id="Phobius"/>
    </source>
</evidence>
<comment type="caution">
    <text evidence="4">The sequence shown here is derived from an EMBL/GenBank/DDBJ whole genome shotgun (WGS) entry which is preliminary data.</text>
</comment>
<dbReference type="Gramene" id="mRNA:HanXRQr2_Chr17g0822401">
    <property type="protein sequence ID" value="CDS:HanXRQr2_Chr17g0822401.1"/>
    <property type="gene ID" value="HanXRQr2_Chr17g0822401"/>
</dbReference>
<keyword evidence="3" id="KW-1133">Transmembrane helix</keyword>
<name>A0A9K3DMP6_HELAN</name>
<keyword evidence="5" id="KW-1185">Reference proteome</keyword>
<comment type="subcellular location">
    <subcellularLocation>
        <location evidence="1">Membrane</location>
    </subcellularLocation>
</comment>
<dbReference type="Proteomes" id="UP000215914">
    <property type="component" value="Unassembled WGS sequence"/>
</dbReference>
<organism evidence="4 5">
    <name type="scientific">Helianthus annuus</name>
    <name type="common">Common sunflower</name>
    <dbReference type="NCBI Taxonomy" id="4232"/>
    <lineage>
        <taxon>Eukaryota</taxon>
        <taxon>Viridiplantae</taxon>
        <taxon>Streptophyta</taxon>
        <taxon>Embryophyta</taxon>
        <taxon>Tracheophyta</taxon>
        <taxon>Spermatophyta</taxon>
        <taxon>Magnoliopsida</taxon>
        <taxon>eudicotyledons</taxon>
        <taxon>Gunneridae</taxon>
        <taxon>Pentapetalae</taxon>
        <taxon>asterids</taxon>
        <taxon>campanulids</taxon>
        <taxon>Asterales</taxon>
        <taxon>Asteraceae</taxon>
        <taxon>Asteroideae</taxon>
        <taxon>Heliantheae alliance</taxon>
        <taxon>Heliantheae</taxon>
        <taxon>Helianthus</taxon>
    </lineage>
</organism>
<reference evidence="4" key="1">
    <citation type="journal article" date="2017" name="Nature">
        <title>The sunflower genome provides insights into oil metabolism, flowering and Asterid evolution.</title>
        <authorList>
            <person name="Badouin H."/>
            <person name="Gouzy J."/>
            <person name="Grassa C.J."/>
            <person name="Murat F."/>
            <person name="Staton S.E."/>
            <person name="Cottret L."/>
            <person name="Lelandais-Briere C."/>
            <person name="Owens G.L."/>
            <person name="Carrere S."/>
            <person name="Mayjonade B."/>
            <person name="Legrand L."/>
            <person name="Gill N."/>
            <person name="Kane N.C."/>
            <person name="Bowers J.E."/>
            <person name="Hubner S."/>
            <person name="Bellec A."/>
            <person name="Berard A."/>
            <person name="Berges H."/>
            <person name="Blanchet N."/>
            <person name="Boniface M.C."/>
            <person name="Brunel D."/>
            <person name="Catrice O."/>
            <person name="Chaidir N."/>
            <person name="Claudel C."/>
            <person name="Donnadieu C."/>
            <person name="Faraut T."/>
            <person name="Fievet G."/>
            <person name="Helmstetter N."/>
            <person name="King M."/>
            <person name="Knapp S.J."/>
            <person name="Lai Z."/>
            <person name="Le Paslier M.C."/>
            <person name="Lippi Y."/>
            <person name="Lorenzon L."/>
            <person name="Mandel J.R."/>
            <person name="Marage G."/>
            <person name="Marchand G."/>
            <person name="Marquand E."/>
            <person name="Bret-Mestries E."/>
            <person name="Morien E."/>
            <person name="Nambeesan S."/>
            <person name="Nguyen T."/>
            <person name="Pegot-Espagnet P."/>
            <person name="Pouilly N."/>
            <person name="Raftis F."/>
            <person name="Sallet E."/>
            <person name="Schiex T."/>
            <person name="Thomas J."/>
            <person name="Vandecasteele C."/>
            <person name="Vares D."/>
            <person name="Vear F."/>
            <person name="Vautrin S."/>
            <person name="Crespi M."/>
            <person name="Mangin B."/>
            <person name="Burke J.M."/>
            <person name="Salse J."/>
            <person name="Munos S."/>
            <person name="Vincourt P."/>
            <person name="Rieseberg L.H."/>
            <person name="Langlade N.B."/>
        </authorList>
    </citation>
    <scope>NUCLEOTIDE SEQUENCE</scope>
    <source>
        <tissue evidence="4">Leaves</tissue>
    </source>
</reference>
<accession>A0A9K3DMP6</accession>
<dbReference type="EMBL" id="MNCJ02000332">
    <property type="protein sequence ID" value="KAF5757073.1"/>
    <property type="molecule type" value="Genomic_DNA"/>
</dbReference>
<evidence type="ECO:0000256" key="2">
    <source>
        <dbReference type="ARBA" id="ARBA00023136"/>
    </source>
</evidence>
<dbReference type="GO" id="GO:0098542">
    <property type="term" value="P:defense response to other organism"/>
    <property type="evidence" value="ECO:0007669"/>
    <property type="project" value="InterPro"/>
</dbReference>
<gene>
    <name evidence="4" type="ORF">HanXRQr2_Chr17g0822401</name>
</gene>
<evidence type="ECO:0000313" key="4">
    <source>
        <dbReference type="EMBL" id="KAF5757073.1"/>
    </source>
</evidence>
<proteinExistence type="predicted"/>